<name>A0A131ZAW6_RHIAP</name>
<keyword evidence="1" id="KW-0732">Signal</keyword>
<sequence>FFFFFFLLLFFFSFFKESLPSVTRGWTISCRDGGALLPTSFSFGQERSLLICSCSCSPMLFALPLLVLATPKSSLLQQVGVLHLSLLRCQGSSPLWCLEGRTAGRCSSAIFKRLTYGVLCGAWLLRSFFSKPRELKHVFGHRNRWRGCPFILSASSDGLIFLFLRMLSFGTVNATLSLWFW</sequence>
<dbReference type="EMBL" id="GEDV01000941">
    <property type="protein sequence ID" value="JAP87616.1"/>
    <property type="molecule type" value="Transcribed_RNA"/>
</dbReference>
<evidence type="ECO:0000313" key="2">
    <source>
        <dbReference type="EMBL" id="JAP87616.1"/>
    </source>
</evidence>
<feature type="chain" id="PRO_5007287206" evidence="1">
    <location>
        <begin position="21"/>
        <end position="181"/>
    </location>
</feature>
<reference evidence="2" key="1">
    <citation type="journal article" date="2016" name="Ticks Tick Borne Dis.">
        <title>De novo assembly and annotation of the salivary gland transcriptome of Rhipicephalus appendiculatus male and female ticks during blood feeding.</title>
        <authorList>
            <person name="de Castro M.H."/>
            <person name="de Klerk D."/>
            <person name="Pienaar R."/>
            <person name="Latif A.A."/>
            <person name="Rees D.J."/>
            <person name="Mans B.J."/>
        </authorList>
    </citation>
    <scope>NUCLEOTIDE SEQUENCE</scope>
    <source>
        <tissue evidence="2">Salivary glands</tissue>
    </source>
</reference>
<feature type="non-terminal residue" evidence="2">
    <location>
        <position position="1"/>
    </location>
</feature>
<organism evidence="2">
    <name type="scientific">Rhipicephalus appendiculatus</name>
    <name type="common">Brown ear tick</name>
    <dbReference type="NCBI Taxonomy" id="34631"/>
    <lineage>
        <taxon>Eukaryota</taxon>
        <taxon>Metazoa</taxon>
        <taxon>Ecdysozoa</taxon>
        <taxon>Arthropoda</taxon>
        <taxon>Chelicerata</taxon>
        <taxon>Arachnida</taxon>
        <taxon>Acari</taxon>
        <taxon>Parasitiformes</taxon>
        <taxon>Ixodida</taxon>
        <taxon>Ixodoidea</taxon>
        <taxon>Ixodidae</taxon>
        <taxon>Rhipicephalinae</taxon>
        <taxon>Rhipicephalus</taxon>
        <taxon>Rhipicephalus</taxon>
    </lineage>
</organism>
<proteinExistence type="predicted"/>
<accession>A0A131ZAW6</accession>
<protein>
    <submittedName>
        <fullName evidence="2">Uncharacterized protein</fullName>
    </submittedName>
</protein>
<dbReference type="AlphaFoldDB" id="A0A131ZAW6"/>
<feature type="signal peptide" evidence="1">
    <location>
        <begin position="1"/>
        <end position="20"/>
    </location>
</feature>
<evidence type="ECO:0000256" key="1">
    <source>
        <dbReference type="SAM" id="SignalP"/>
    </source>
</evidence>